<organism evidence="8 9">
    <name type="scientific">Rhizopus oryzae</name>
    <name type="common">Mucormycosis agent</name>
    <name type="synonym">Rhizopus arrhizus var. delemar</name>
    <dbReference type="NCBI Taxonomy" id="64495"/>
    <lineage>
        <taxon>Eukaryota</taxon>
        <taxon>Fungi</taxon>
        <taxon>Fungi incertae sedis</taxon>
        <taxon>Mucoromycota</taxon>
        <taxon>Mucoromycotina</taxon>
        <taxon>Mucoromycetes</taxon>
        <taxon>Mucorales</taxon>
        <taxon>Mucorineae</taxon>
        <taxon>Rhizopodaceae</taxon>
        <taxon>Rhizopus</taxon>
    </lineage>
</organism>
<dbReference type="GO" id="GO:0004222">
    <property type="term" value="F:metalloendopeptidase activity"/>
    <property type="evidence" value="ECO:0007669"/>
    <property type="project" value="InterPro"/>
</dbReference>
<feature type="transmembrane region" description="Helical" evidence="6">
    <location>
        <begin position="193"/>
        <end position="213"/>
    </location>
</feature>
<dbReference type="GO" id="GO:0016020">
    <property type="term" value="C:membrane"/>
    <property type="evidence" value="ECO:0007669"/>
    <property type="project" value="InterPro"/>
</dbReference>
<dbReference type="InterPro" id="IPR008915">
    <property type="entry name" value="Peptidase_M50"/>
</dbReference>
<dbReference type="Proteomes" id="UP000716291">
    <property type="component" value="Unassembled WGS sequence"/>
</dbReference>
<protein>
    <recommendedName>
        <fullName evidence="5">Endopeptidase S2P</fullName>
    </recommendedName>
</protein>
<reference evidence="8" key="1">
    <citation type="journal article" date="2020" name="Microb. Genom.">
        <title>Genetic diversity of clinical and environmental Mucorales isolates obtained from an investigation of mucormycosis cases among solid organ transplant recipients.</title>
        <authorList>
            <person name="Nguyen M.H."/>
            <person name="Kaul D."/>
            <person name="Muto C."/>
            <person name="Cheng S.J."/>
            <person name="Richter R.A."/>
            <person name="Bruno V.M."/>
            <person name="Liu G."/>
            <person name="Beyhan S."/>
            <person name="Sundermann A.J."/>
            <person name="Mounaud S."/>
            <person name="Pasculle A.W."/>
            <person name="Nierman W.C."/>
            <person name="Driscoll E."/>
            <person name="Cumbie R."/>
            <person name="Clancy C.J."/>
            <person name="Dupont C.L."/>
        </authorList>
    </citation>
    <scope>NUCLEOTIDE SEQUENCE</scope>
    <source>
        <strain evidence="8">GL11</strain>
    </source>
</reference>
<evidence type="ECO:0000256" key="1">
    <source>
        <dbReference type="ARBA" id="ARBA00004127"/>
    </source>
</evidence>
<name>A0A9P6X892_RHIOR</name>
<evidence type="ECO:0000313" key="8">
    <source>
        <dbReference type="EMBL" id="KAG1307628.1"/>
    </source>
</evidence>
<dbReference type="GO" id="GO:0012505">
    <property type="term" value="C:endomembrane system"/>
    <property type="evidence" value="ECO:0007669"/>
    <property type="project" value="UniProtKB-SubCell"/>
</dbReference>
<keyword evidence="2 6" id="KW-0812">Transmembrane</keyword>
<dbReference type="GO" id="GO:0005737">
    <property type="term" value="C:cytoplasm"/>
    <property type="evidence" value="ECO:0007669"/>
    <property type="project" value="TreeGrafter"/>
</dbReference>
<feature type="transmembrane region" description="Helical" evidence="6">
    <location>
        <begin position="234"/>
        <end position="261"/>
    </location>
</feature>
<evidence type="ECO:0000259" key="7">
    <source>
        <dbReference type="Pfam" id="PF02163"/>
    </source>
</evidence>
<comment type="subcellular location">
    <subcellularLocation>
        <location evidence="1">Endomembrane system</location>
        <topology evidence="1">Multi-pass membrane protein</topology>
    </subcellularLocation>
</comment>
<feature type="transmembrane region" description="Helical" evidence="6">
    <location>
        <begin position="524"/>
        <end position="546"/>
    </location>
</feature>
<evidence type="ECO:0000256" key="3">
    <source>
        <dbReference type="ARBA" id="ARBA00022989"/>
    </source>
</evidence>
<feature type="domain" description="Peptidase M50" evidence="7">
    <location>
        <begin position="168"/>
        <end position="498"/>
    </location>
</feature>
<evidence type="ECO:0000313" key="9">
    <source>
        <dbReference type="Proteomes" id="UP000716291"/>
    </source>
</evidence>
<dbReference type="OrthoDB" id="7694678at2759"/>
<accession>A0A9P6X892</accession>
<dbReference type="InterPro" id="IPR001193">
    <property type="entry name" value="MBTPS2"/>
</dbReference>
<evidence type="ECO:0000256" key="4">
    <source>
        <dbReference type="ARBA" id="ARBA00023136"/>
    </source>
</evidence>
<dbReference type="EMBL" id="JAANQT010000912">
    <property type="protein sequence ID" value="KAG1307628.1"/>
    <property type="molecule type" value="Genomic_DNA"/>
</dbReference>
<dbReference type="PRINTS" id="PR01000">
    <property type="entry name" value="SREBPS2PTASE"/>
</dbReference>
<keyword evidence="9" id="KW-1185">Reference proteome</keyword>
<evidence type="ECO:0000256" key="2">
    <source>
        <dbReference type="ARBA" id="ARBA00022692"/>
    </source>
</evidence>
<dbReference type="Pfam" id="PF02163">
    <property type="entry name" value="Peptidase_M50"/>
    <property type="match status" value="1"/>
</dbReference>
<comment type="caution">
    <text evidence="8">The sequence shown here is derived from an EMBL/GenBank/DDBJ whole genome shotgun (WGS) entry which is preliminary data.</text>
</comment>
<gene>
    <name evidence="8" type="ORF">G6F64_006665</name>
</gene>
<feature type="transmembrane region" description="Helical" evidence="6">
    <location>
        <begin position="95"/>
        <end position="120"/>
    </location>
</feature>
<feature type="transmembrane region" description="Helical" evidence="6">
    <location>
        <begin position="166"/>
        <end position="187"/>
    </location>
</feature>
<sequence length="549" mass="61305">MQTVSDKIIFDLPVNSVTYKCCQCGAFNHKTSTRNPTPRRTTPHSILPTFSIHQQSTELERDQWSIKLFQVKYTTQRLNSFFYRLNNFAPWFWKVWFHVGAIVASITMLVGMVVIVFAGFKIISSLKHLNLTTTSHAKRDLIEPENGDEQVFLPMIPGVTLPMSHIGYYLLALLVCGLFHEAGHAIASFSEGVPIQSSGMFVLYLYPGAFVNIPDQQLQTLAPFRQLKIICAGVWHNLTLYLFTTVSLAGGLKLLLLLLGWQSLEGQGGVSVVHIRTNSPLATHLPPSTVIYQLDDMPLTNNIEDWNSFLFKEDGRHTLDLGFCVSKPLEDYGNACCDVTDENPFGQSTNASISCFQSIEKTVEKQCLPTLSVLATKNIPRCYRASDCNGSDSTCVIPFAPSIAGQVVRIHAQFPSWITNEEVDNKKIFVFEGELVDIWESVKVSILRPRFWVLPTSLPHVLELILRYISSFTIALALLNILPAFKLDGEFALEQLLISFLKPTDVNMVTTTHNSLLTRKIQEMIVKATSIVVGFVIVGSLIMGLISSI</sequence>
<dbReference type="GO" id="GO:1905897">
    <property type="term" value="P:regulation of response to endoplasmic reticulum stress"/>
    <property type="evidence" value="ECO:0007669"/>
    <property type="project" value="TreeGrafter"/>
</dbReference>
<keyword evidence="4 6" id="KW-0472">Membrane</keyword>
<evidence type="ECO:0000256" key="5">
    <source>
        <dbReference type="ARBA" id="ARBA00032658"/>
    </source>
</evidence>
<dbReference type="GO" id="GO:0031293">
    <property type="term" value="P:membrane protein intracellular domain proteolysis"/>
    <property type="evidence" value="ECO:0007669"/>
    <property type="project" value="TreeGrafter"/>
</dbReference>
<keyword evidence="3 6" id="KW-1133">Transmembrane helix</keyword>
<dbReference type="AlphaFoldDB" id="A0A9P6X892"/>
<dbReference type="PANTHER" id="PTHR13325:SF3">
    <property type="entry name" value="MEMBRANE-BOUND TRANSCRIPTION FACTOR SITE-2 PROTEASE"/>
    <property type="match status" value="1"/>
</dbReference>
<evidence type="ECO:0000256" key="6">
    <source>
        <dbReference type="SAM" id="Phobius"/>
    </source>
</evidence>
<proteinExistence type="predicted"/>
<dbReference type="PANTHER" id="PTHR13325">
    <property type="entry name" value="PROTEASE M50 MEMBRANE-BOUND TRANSCRIPTION FACTOR SITE 2 PROTEASE"/>
    <property type="match status" value="1"/>
</dbReference>